<dbReference type="InParanoid" id="A0A059AZB0"/>
<reference evidence="1" key="1">
    <citation type="submission" date="2013-07" db="EMBL/GenBank/DDBJ databases">
        <title>The genome of Eucalyptus grandis.</title>
        <authorList>
            <person name="Schmutz J."/>
            <person name="Hayes R."/>
            <person name="Myburg A."/>
            <person name="Tuskan G."/>
            <person name="Grattapaglia D."/>
            <person name="Rokhsar D.S."/>
        </authorList>
    </citation>
    <scope>NUCLEOTIDE SEQUENCE</scope>
    <source>
        <tissue evidence="1">Leaf extractions</tissue>
    </source>
</reference>
<accession>A0A059AZB0</accession>
<organism evidence="1">
    <name type="scientific">Eucalyptus grandis</name>
    <name type="common">Flooded gum</name>
    <dbReference type="NCBI Taxonomy" id="71139"/>
    <lineage>
        <taxon>Eukaryota</taxon>
        <taxon>Viridiplantae</taxon>
        <taxon>Streptophyta</taxon>
        <taxon>Embryophyta</taxon>
        <taxon>Tracheophyta</taxon>
        <taxon>Spermatophyta</taxon>
        <taxon>Magnoliopsida</taxon>
        <taxon>eudicotyledons</taxon>
        <taxon>Gunneridae</taxon>
        <taxon>Pentapetalae</taxon>
        <taxon>rosids</taxon>
        <taxon>malvids</taxon>
        <taxon>Myrtales</taxon>
        <taxon>Myrtaceae</taxon>
        <taxon>Myrtoideae</taxon>
        <taxon>Eucalypteae</taxon>
        <taxon>Eucalyptus</taxon>
    </lineage>
</organism>
<dbReference type="EMBL" id="KK198760">
    <property type="protein sequence ID" value="KCW59094.1"/>
    <property type="molecule type" value="Genomic_DNA"/>
</dbReference>
<dbReference type="Gramene" id="KCW59094">
    <property type="protein sequence ID" value="KCW59094"/>
    <property type="gene ID" value="EUGRSUZ_H01709"/>
</dbReference>
<protein>
    <submittedName>
        <fullName evidence="1">Uncharacterized protein</fullName>
    </submittedName>
</protein>
<dbReference type="AlphaFoldDB" id="A0A059AZB0"/>
<evidence type="ECO:0000313" key="1">
    <source>
        <dbReference type="EMBL" id="KCW59094.1"/>
    </source>
</evidence>
<proteinExistence type="predicted"/>
<name>A0A059AZB0_EUCGR</name>
<gene>
    <name evidence="1" type="ORF">EUGRSUZ_H01709</name>
</gene>
<sequence length="141" mass="16077">MISSGIALCVAFNIEDGEKEVFFDIVPHVNGQRRNGLSGSLGSFDLDHMWIQYLKPNVLWGVLEGAVDFLEFDEDCLRFSLTLSVLGGTVKNLGYVLRCKHMDDGMKVVLKDNQLVDPTSIYEMKLREFLDKFLPRQMEAW</sequence>